<dbReference type="InterPro" id="IPR002104">
    <property type="entry name" value="Integrase_catalytic"/>
</dbReference>
<evidence type="ECO:0000259" key="7">
    <source>
        <dbReference type="PROSITE" id="PS51900"/>
    </source>
</evidence>
<reference evidence="9" key="1">
    <citation type="journal article" date="2019" name="Int. J. Syst. Evol. Microbiol.">
        <title>The Global Catalogue of Microorganisms (GCM) 10K type strain sequencing project: providing services to taxonomists for standard genome sequencing and annotation.</title>
        <authorList>
            <consortium name="The Broad Institute Genomics Platform"/>
            <consortium name="The Broad Institute Genome Sequencing Center for Infectious Disease"/>
            <person name="Wu L."/>
            <person name="Ma J."/>
        </authorList>
    </citation>
    <scope>NUCLEOTIDE SEQUENCE [LARGE SCALE GENOMIC DNA]</scope>
    <source>
        <strain evidence="9">CGMCC 1.15353</strain>
    </source>
</reference>
<organism evidence="8 9">
    <name type="scientific">Pontibacillus salipaludis</name>
    <dbReference type="NCBI Taxonomy" id="1697394"/>
    <lineage>
        <taxon>Bacteria</taxon>
        <taxon>Bacillati</taxon>
        <taxon>Bacillota</taxon>
        <taxon>Bacilli</taxon>
        <taxon>Bacillales</taxon>
        <taxon>Bacillaceae</taxon>
        <taxon>Pontibacillus</taxon>
    </lineage>
</organism>
<dbReference type="PROSITE" id="PS51898">
    <property type="entry name" value="TYR_RECOMBINASE"/>
    <property type="match status" value="1"/>
</dbReference>
<keyword evidence="3 5" id="KW-0238">DNA-binding</keyword>
<evidence type="ECO:0000256" key="1">
    <source>
        <dbReference type="ARBA" id="ARBA00008857"/>
    </source>
</evidence>
<evidence type="ECO:0000259" key="6">
    <source>
        <dbReference type="PROSITE" id="PS51898"/>
    </source>
</evidence>
<evidence type="ECO:0000313" key="9">
    <source>
        <dbReference type="Proteomes" id="UP000642571"/>
    </source>
</evidence>
<dbReference type="InterPro" id="IPR013762">
    <property type="entry name" value="Integrase-like_cat_sf"/>
</dbReference>
<keyword evidence="9" id="KW-1185">Reference proteome</keyword>
<evidence type="ECO:0000256" key="5">
    <source>
        <dbReference type="PROSITE-ProRule" id="PRU01248"/>
    </source>
</evidence>
<sequence length="332" mass="39113">MRKKNRQIATRRRTGVMQRRDVGENDSIRPGLTAEIALSKLMMIYETENYREKTMQGYRYHWEEFFRVTGKIFADEVEEEDFRRYISVLLKVRELSPVTVNIRLTSVRAMYKRLKNENIISYNPAERIRKLKTDEQRIFTLSDNQVRRLFAVINMDIYAGFRDYVSMLVMLKCGLRVNEIDSMEVEDIDFENGMLILPGAKNKNRKTRMVPMTEKVQKNLAQLVTETRDYFGADVTHVFTNQFGEPLRYDRIRKRMDSYARKAGLKDEVRASPHSLRHTFAVNYLKNGGDIRSLQMILGHADLATTQRYLDYTDDIVVTKYNEVNKKDNLDV</sequence>
<proteinExistence type="inferred from homology"/>
<evidence type="ECO:0000313" key="8">
    <source>
        <dbReference type="EMBL" id="GGD07894.1"/>
    </source>
</evidence>
<dbReference type="InterPro" id="IPR004107">
    <property type="entry name" value="Integrase_SAM-like_N"/>
</dbReference>
<evidence type="ECO:0000256" key="4">
    <source>
        <dbReference type="ARBA" id="ARBA00023172"/>
    </source>
</evidence>
<dbReference type="Pfam" id="PF13495">
    <property type="entry name" value="Phage_int_SAM_4"/>
    <property type="match status" value="1"/>
</dbReference>
<dbReference type="Gene3D" id="1.10.150.130">
    <property type="match status" value="1"/>
</dbReference>
<evidence type="ECO:0000256" key="3">
    <source>
        <dbReference type="ARBA" id="ARBA00023125"/>
    </source>
</evidence>
<dbReference type="Gene3D" id="1.10.443.10">
    <property type="entry name" value="Intergrase catalytic core"/>
    <property type="match status" value="1"/>
</dbReference>
<feature type="domain" description="Tyr recombinase" evidence="6">
    <location>
        <begin position="136"/>
        <end position="322"/>
    </location>
</feature>
<dbReference type="EMBL" id="BMIN01000004">
    <property type="protein sequence ID" value="GGD07894.1"/>
    <property type="molecule type" value="Genomic_DNA"/>
</dbReference>
<accession>A0ABQ1PZE9</accession>
<dbReference type="RefSeq" id="WP_229721148.1">
    <property type="nucleotide sequence ID" value="NZ_BMIN01000004.1"/>
</dbReference>
<comment type="caution">
    <text evidence="8">The sequence shown here is derived from an EMBL/GenBank/DDBJ whole genome shotgun (WGS) entry which is preliminary data.</text>
</comment>
<dbReference type="PROSITE" id="PS51900">
    <property type="entry name" value="CB"/>
    <property type="match status" value="1"/>
</dbReference>
<keyword evidence="2" id="KW-0229">DNA integration</keyword>
<keyword evidence="4" id="KW-0233">DNA recombination</keyword>
<dbReference type="Proteomes" id="UP000642571">
    <property type="component" value="Unassembled WGS sequence"/>
</dbReference>
<dbReference type="InterPro" id="IPR050090">
    <property type="entry name" value="Tyrosine_recombinase_XerCD"/>
</dbReference>
<gene>
    <name evidence="8" type="primary">xerD2</name>
    <name evidence="8" type="ORF">GCM10011389_14290</name>
</gene>
<comment type="similarity">
    <text evidence="1">Belongs to the 'phage' integrase family.</text>
</comment>
<dbReference type="PANTHER" id="PTHR30349">
    <property type="entry name" value="PHAGE INTEGRASE-RELATED"/>
    <property type="match status" value="1"/>
</dbReference>
<protein>
    <submittedName>
        <fullName evidence="8">Tyrosine recombinase XerC</fullName>
    </submittedName>
</protein>
<dbReference type="InterPro" id="IPR011010">
    <property type="entry name" value="DNA_brk_join_enz"/>
</dbReference>
<dbReference type="InterPro" id="IPR010998">
    <property type="entry name" value="Integrase_recombinase_N"/>
</dbReference>
<dbReference type="InterPro" id="IPR044068">
    <property type="entry name" value="CB"/>
</dbReference>
<feature type="domain" description="Core-binding (CB)" evidence="7">
    <location>
        <begin position="36"/>
        <end position="115"/>
    </location>
</feature>
<evidence type="ECO:0000256" key="2">
    <source>
        <dbReference type="ARBA" id="ARBA00022908"/>
    </source>
</evidence>
<dbReference type="SUPFAM" id="SSF56349">
    <property type="entry name" value="DNA breaking-rejoining enzymes"/>
    <property type="match status" value="1"/>
</dbReference>
<name>A0ABQ1PZE9_9BACI</name>
<dbReference type="PANTHER" id="PTHR30349:SF41">
    <property type="entry name" value="INTEGRASE_RECOMBINASE PROTEIN MJ0367-RELATED"/>
    <property type="match status" value="1"/>
</dbReference>
<dbReference type="Pfam" id="PF00589">
    <property type="entry name" value="Phage_integrase"/>
    <property type="match status" value="1"/>
</dbReference>